<keyword evidence="5" id="KW-0175">Coiled coil</keyword>
<evidence type="ECO:0000256" key="5">
    <source>
        <dbReference type="SAM" id="Coils"/>
    </source>
</evidence>
<dbReference type="Gene3D" id="3.40.190.10">
    <property type="entry name" value="Periplasmic binding protein-like II"/>
    <property type="match status" value="2"/>
</dbReference>
<reference evidence="7 8" key="1">
    <citation type="submission" date="2023-07" db="EMBL/GenBank/DDBJ databases">
        <title>Genomic Encyclopedia of Type Strains, Phase IV (KMG-IV): sequencing the most valuable type-strain genomes for metagenomic binning, comparative biology and taxonomic classification.</title>
        <authorList>
            <person name="Goeker M."/>
        </authorList>
    </citation>
    <scope>NUCLEOTIDE SEQUENCE [LARGE SCALE GENOMIC DNA]</scope>
    <source>
        <strain evidence="7 8">DSM 3770</strain>
    </source>
</reference>
<dbReference type="EMBL" id="JAUSVY010000003">
    <property type="protein sequence ID" value="MDQ0505151.1"/>
    <property type="molecule type" value="Genomic_DNA"/>
</dbReference>
<dbReference type="PRINTS" id="PR00039">
    <property type="entry name" value="HTHLYSR"/>
</dbReference>
<comment type="caution">
    <text evidence="7">The sequence shown here is derived from an EMBL/GenBank/DDBJ whole genome shotgun (WGS) entry which is preliminary data.</text>
</comment>
<dbReference type="Pfam" id="PF03466">
    <property type="entry name" value="LysR_substrate"/>
    <property type="match status" value="1"/>
</dbReference>
<accession>A0ABU0LDD7</accession>
<dbReference type="InterPro" id="IPR005119">
    <property type="entry name" value="LysR_subst-bd"/>
</dbReference>
<evidence type="ECO:0000256" key="2">
    <source>
        <dbReference type="ARBA" id="ARBA00023015"/>
    </source>
</evidence>
<feature type="domain" description="HTH lysR-type" evidence="6">
    <location>
        <begin position="1"/>
        <end position="58"/>
    </location>
</feature>
<proteinExistence type="inferred from homology"/>
<dbReference type="PROSITE" id="PS50931">
    <property type="entry name" value="HTH_LYSR"/>
    <property type="match status" value="1"/>
</dbReference>
<dbReference type="InterPro" id="IPR000847">
    <property type="entry name" value="LysR_HTH_N"/>
</dbReference>
<dbReference type="InterPro" id="IPR036388">
    <property type="entry name" value="WH-like_DNA-bd_sf"/>
</dbReference>
<evidence type="ECO:0000259" key="6">
    <source>
        <dbReference type="PROSITE" id="PS50931"/>
    </source>
</evidence>
<keyword evidence="2" id="KW-0805">Transcription regulation</keyword>
<organism evidence="7 8">
    <name type="scientific">Xanthobacter agilis</name>
    <dbReference type="NCBI Taxonomy" id="47492"/>
    <lineage>
        <taxon>Bacteria</taxon>
        <taxon>Pseudomonadati</taxon>
        <taxon>Pseudomonadota</taxon>
        <taxon>Alphaproteobacteria</taxon>
        <taxon>Hyphomicrobiales</taxon>
        <taxon>Xanthobacteraceae</taxon>
        <taxon>Xanthobacter</taxon>
    </lineage>
</organism>
<dbReference type="SUPFAM" id="SSF46785">
    <property type="entry name" value="Winged helix' DNA-binding domain"/>
    <property type="match status" value="1"/>
</dbReference>
<evidence type="ECO:0000256" key="3">
    <source>
        <dbReference type="ARBA" id="ARBA00023125"/>
    </source>
</evidence>
<dbReference type="RefSeq" id="WP_237345650.1">
    <property type="nucleotide sequence ID" value="NZ_JABWGX010000011.1"/>
</dbReference>
<dbReference type="CDD" id="cd08414">
    <property type="entry name" value="PBP2_LTTR_aromatics_like"/>
    <property type="match status" value="1"/>
</dbReference>
<sequence length="297" mass="33348">MELRHLRYFVAVAEELNFTRAAARLRTAQPSFSQQIRDLEEEIGTPLLTRTKRRVALTEAGRAFLDEARLVLAQAQRAVEVARRAARIDERKLIIGFLPSAEVKIFPSMLTVMRARFPELNLVFRSLTTLEQQRALSQREIDVGFLRLPVADPALRFDAVLRERLVAVMPADHPLARAEAVDIADLAAFPFLRISPHHAGGLHDIVEGFLRASRVEVTPVQDVDNVMTMMTLVGLGAGFTLLPDYVEHLLFRNVTTRPLTGAQTLVDLAMVWHQDNASQELATFRGLVVEALKWDAK</sequence>
<dbReference type="Pfam" id="PF00126">
    <property type="entry name" value="HTH_1"/>
    <property type="match status" value="1"/>
</dbReference>
<name>A0ABU0LDD7_XANAG</name>
<dbReference type="Proteomes" id="UP001241747">
    <property type="component" value="Unassembled WGS sequence"/>
</dbReference>
<keyword evidence="4" id="KW-0804">Transcription</keyword>
<keyword evidence="8" id="KW-1185">Reference proteome</keyword>
<dbReference type="Gene3D" id="1.10.10.10">
    <property type="entry name" value="Winged helix-like DNA-binding domain superfamily/Winged helix DNA-binding domain"/>
    <property type="match status" value="1"/>
</dbReference>
<dbReference type="InterPro" id="IPR036390">
    <property type="entry name" value="WH_DNA-bd_sf"/>
</dbReference>
<evidence type="ECO:0000256" key="4">
    <source>
        <dbReference type="ARBA" id="ARBA00023163"/>
    </source>
</evidence>
<comment type="similarity">
    <text evidence="1">Belongs to the LysR transcriptional regulatory family.</text>
</comment>
<evidence type="ECO:0000256" key="1">
    <source>
        <dbReference type="ARBA" id="ARBA00009437"/>
    </source>
</evidence>
<feature type="coiled-coil region" evidence="5">
    <location>
        <begin position="65"/>
        <end position="92"/>
    </location>
</feature>
<dbReference type="SUPFAM" id="SSF53850">
    <property type="entry name" value="Periplasmic binding protein-like II"/>
    <property type="match status" value="1"/>
</dbReference>
<evidence type="ECO:0000313" key="8">
    <source>
        <dbReference type="Proteomes" id="UP001241747"/>
    </source>
</evidence>
<dbReference type="PANTHER" id="PTHR30346:SF0">
    <property type="entry name" value="HCA OPERON TRANSCRIPTIONAL ACTIVATOR HCAR"/>
    <property type="match status" value="1"/>
</dbReference>
<gene>
    <name evidence="7" type="ORF">QOZ94_001933</name>
</gene>
<keyword evidence="3" id="KW-0238">DNA-binding</keyword>
<evidence type="ECO:0000313" key="7">
    <source>
        <dbReference type="EMBL" id="MDQ0505151.1"/>
    </source>
</evidence>
<protein>
    <submittedName>
        <fullName evidence="7">LysR family hca operon transcriptional activator</fullName>
    </submittedName>
</protein>
<dbReference type="PANTHER" id="PTHR30346">
    <property type="entry name" value="TRANSCRIPTIONAL DUAL REGULATOR HCAR-RELATED"/>
    <property type="match status" value="1"/>
</dbReference>